<dbReference type="AlphaFoldDB" id="A0A165PQX7"/>
<name>A0A165PQX7_EXIGL</name>
<dbReference type="InParanoid" id="A0A165PQX7"/>
<dbReference type="Proteomes" id="UP000077266">
    <property type="component" value="Unassembled WGS sequence"/>
</dbReference>
<organism evidence="2 3">
    <name type="scientific">Exidia glandulosa HHB12029</name>
    <dbReference type="NCBI Taxonomy" id="1314781"/>
    <lineage>
        <taxon>Eukaryota</taxon>
        <taxon>Fungi</taxon>
        <taxon>Dikarya</taxon>
        <taxon>Basidiomycota</taxon>
        <taxon>Agaricomycotina</taxon>
        <taxon>Agaricomycetes</taxon>
        <taxon>Auriculariales</taxon>
        <taxon>Exidiaceae</taxon>
        <taxon>Exidia</taxon>
    </lineage>
</organism>
<evidence type="ECO:0000256" key="1">
    <source>
        <dbReference type="SAM" id="MobiDB-lite"/>
    </source>
</evidence>
<accession>A0A165PQX7</accession>
<gene>
    <name evidence="2" type="ORF">EXIGLDRAFT_816237</name>
</gene>
<evidence type="ECO:0000313" key="3">
    <source>
        <dbReference type="Proteomes" id="UP000077266"/>
    </source>
</evidence>
<keyword evidence="3" id="KW-1185">Reference proteome</keyword>
<protein>
    <submittedName>
        <fullName evidence="2">Uncharacterized protein</fullName>
    </submittedName>
</protein>
<sequence>MPPTHTRPLSPKVTHPHSNSKSRFAWTPCANISDILTLRYMRTQDARLVRYEKYQLRYELLDERVRTFSPNLFMSMRPDCRDLVQLINAQFSHVARLWAMLIDTIAESDQGTLSSPDVEGYYCSSKMDVYLCDAIDTLYELDTECAHSFPDYDSFFGDDVTGCHCPLCSPSAESRMRLKEYAAEFHGDLDRFFFCKVFRDLGVETRTGTSESHY</sequence>
<dbReference type="EMBL" id="KV425887">
    <property type="protein sequence ID" value="KZW02544.1"/>
    <property type="molecule type" value="Genomic_DNA"/>
</dbReference>
<proteinExistence type="predicted"/>
<feature type="region of interest" description="Disordered" evidence="1">
    <location>
        <begin position="1"/>
        <end position="22"/>
    </location>
</feature>
<reference evidence="2 3" key="1">
    <citation type="journal article" date="2016" name="Mol. Biol. Evol.">
        <title>Comparative Genomics of Early-Diverging Mushroom-Forming Fungi Provides Insights into the Origins of Lignocellulose Decay Capabilities.</title>
        <authorList>
            <person name="Nagy L.G."/>
            <person name="Riley R."/>
            <person name="Tritt A."/>
            <person name="Adam C."/>
            <person name="Daum C."/>
            <person name="Floudas D."/>
            <person name="Sun H."/>
            <person name="Yadav J.S."/>
            <person name="Pangilinan J."/>
            <person name="Larsson K.H."/>
            <person name="Matsuura K."/>
            <person name="Barry K."/>
            <person name="Labutti K."/>
            <person name="Kuo R."/>
            <person name="Ohm R.A."/>
            <person name="Bhattacharya S.S."/>
            <person name="Shirouzu T."/>
            <person name="Yoshinaga Y."/>
            <person name="Martin F.M."/>
            <person name="Grigoriev I.V."/>
            <person name="Hibbett D.S."/>
        </authorList>
    </citation>
    <scope>NUCLEOTIDE SEQUENCE [LARGE SCALE GENOMIC DNA]</scope>
    <source>
        <strain evidence="2 3">HHB12029</strain>
    </source>
</reference>
<evidence type="ECO:0000313" key="2">
    <source>
        <dbReference type="EMBL" id="KZW02544.1"/>
    </source>
</evidence>